<dbReference type="SUPFAM" id="SSF51735">
    <property type="entry name" value="NAD(P)-binding Rossmann-fold domains"/>
    <property type="match status" value="1"/>
</dbReference>
<comment type="caution">
    <text evidence="2">The sequence shown here is derived from an EMBL/GenBank/DDBJ whole genome shotgun (WGS) entry which is preliminary data.</text>
</comment>
<dbReference type="PANTHER" id="PTHR48079:SF6">
    <property type="entry name" value="NAD(P)-BINDING DOMAIN-CONTAINING PROTEIN-RELATED"/>
    <property type="match status" value="1"/>
</dbReference>
<dbReference type="RefSeq" id="WP_101358147.1">
    <property type="nucleotide sequence ID" value="NZ_NKXO01000011.1"/>
</dbReference>
<accession>A0A2N3IIB4</accession>
<evidence type="ECO:0000313" key="2">
    <source>
        <dbReference type="EMBL" id="PKQ70079.1"/>
    </source>
</evidence>
<dbReference type="AlphaFoldDB" id="A0A2N3IIB4"/>
<dbReference type="Proteomes" id="UP000233387">
    <property type="component" value="Unassembled WGS sequence"/>
</dbReference>
<dbReference type="OrthoDB" id="1490291at2"/>
<dbReference type="InterPro" id="IPR001509">
    <property type="entry name" value="Epimerase_deHydtase"/>
</dbReference>
<dbReference type="EMBL" id="NKXO01000011">
    <property type="protein sequence ID" value="PKQ70079.1"/>
    <property type="molecule type" value="Genomic_DNA"/>
</dbReference>
<dbReference type="GO" id="GO:0004029">
    <property type="term" value="F:aldehyde dehydrogenase (NAD+) activity"/>
    <property type="evidence" value="ECO:0007669"/>
    <property type="project" value="TreeGrafter"/>
</dbReference>
<proteinExistence type="predicted"/>
<sequence>MKIFVTGATGFVGEQLVKKLAENPQNEVHILVRSISKAKEMFSNLPNVFPFQGDLLEAEKIQKAMQECEQAYHLAAQAKVWDKNPHSFYEMNVQGTLNIVQTAIKLRLKRIVLTSTAGVLGASLNGEMITENTPLRVPLSTEYEKTKAQAEKEVQKFLDKGVEVVTVNPTRVYGGGQRSQSNAVTMLLEKYAQGKWRILPGNGKKIGNYVFIDDVVQGHLLAMQKGKNGERYILGGENVSYEELFETFAEITGKKRWLMPLPVPVMSGFAHLQMLKTRLIGSAPLITPPFVKKYLYDWQVSSQKAQKELGYTITPLKIGLQKTWEWLSGGSKG</sequence>
<dbReference type="GO" id="GO:0005737">
    <property type="term" value="C:cytoplasm"/>
    <property type="evidence" value="ECO:0007669"/>
    <property type="project" value="TreeGrafter"/>
</dbReference>
<evidence type="ECO:0000313" key="3">
    <source>
        <dbReference type="Proteomes" id="UP000233387"/>
    </source>
</evidence>
<organism evidence="2 3">
    <name type="scientific">Raineya orbicola</name>
    <dbReference type="NCBI Taxonomy" id="2016530"/>
    <lineage>
        <taxon>Bacteria</taxon>
        <taxon>Pseudomonadati</taxon>
        <taxon>Bacteroidota</taxon>
        <taxon>Cytophagia</taxon>
        <taxon>Cytophagales</taxon>
        <taxon>Raineyaceae</taxon>
        <taxon>Raineya</taxon>
    </lineage>
</organism>
<dbReference type="InterPro" id="IPR036291">
    <property type="entry name" value="NAD(P)-bd_dom_sf"/>
</dbReference>
<gene>
    <name evidence="2" type="ORF">Rain11_0883</name>
</gene>
<dbReference type="Pfam" id="PF01370">
    <property type="entry name" value="Epimerase"/>
    <property type="match status" value="1"/>
</dbReference>
<dbReference type="PANTHER" id="PTHR48079">
    <property type="entry name" value="PROTEIN YEEZ"/>
    <property type="match status" value="1"/>
</dbReference>
<reference evidence="2 3" key="1">
    <citation type="submission" date="2017-06" db="EMBL/GenBank/DDBJ databases">
        <title>Raineya orbicola gen. nov., sp. nov. a slightly thermophilic bacterium of the phylum Bacteroidetes and the description of Raineyaceae fam. nov.</title>
        <authorList>
            <person name="Albuquerque L."/>
            <person name="Polonia A.R.M."/>
            <person name="Barroso C."/>
            <person name="Froufe H.J.C."/>
            <person name="Lage O."/>
            <person name="Lobo-Da-Cunha A."/>
            <person name="Egas C."/>
            <person name="Da Costa M.S."/>
        </authorList>
    </citation>
    <scope>NUCLEOTIDE SEQUENCE [LARGE SCALE GENOMIC DNA]</scope>
    <source>
        <strain evidence="2 3">SPSPC-11</strain>
    </source>
</reference>
<dbReference type="Gene3D" id="3.40.50.720">
    <property type="entry name" value="NAD(P)-binding Rossmann-like Domain"/>
    <property type="match status" value="1"/>
</dbReference>
<protein>
    <submittedName>
        <fullName evidence="2">Nucleoside-diphosphate-sugar epimerase</fullName>
    </submittedName>
</protein>
<evidence type="ECO:0000259" key="1">
    <source>
        <dbReference type="Pfam" id="PF01370"/>
    </source>
</evidence>
<dbReference type="InterPro" id="IPR051783">
    <property type="entry name" value="NAD(P)-dependent_oxidoreduct"/>
</dbReference>
<name>A0A2N3IIB4_9BACT</name>
<keyword evidence="3" id="KW-1185">Reference proteome</keyword>
<feature type="domain" description="NAD-dependent epimerase/dehydratase" evidence="1">
    <location>
        <begin position="3"/>
        <end position="235"/>
    </location>
</feature>